<evidence type="ECO:0000256" key="7">
    <source>
        <dbReference type="SAM" id="Phobius"/>
    </source>
</evidence>
<dbReference type="VEuPathDB" id="FungiDB:ASPNIDRAFT2_1086176"/>
<dbReference type="Pfam" id="PF20684">
    <property type="entry name" value="Fung_rhodopsin"/>
    <property type="match status" value="1"/>
</dbReference>
<evidence type="ECO:0000256" key="1">
    <source>
        <dbReference type="ARBA" id="ARBA00004141"/>
    </source>
</evidence>
<evidence type="ECO:0000313" key="9">
    <source>
        <dbReference type="EMBL" id="GAQ40216.1"/>
    </source>
</evidence>
<dbReference type="InterPro" id="IPR049326">
    <property type="entry name" value="Rhodopsin_dom_fungi"/>
</dbReference>
<feature type="transmembrane region" description="Helical" evidence="7">
    <location>
        <begin position="252"/>
        <end position="270"/>
    </location>
</feature>
<dbReference type="VEuPathDB" id="FungiDB:An15g07470"/>
<evidence type="ECO:0000256" key="6">
    <source>
        <dbReference type="SAM" id="MobiDB-lite"/>
    </source>
</evidence>
<dbReference type="Proteomes" id="UP000068243">
    <property type="component" value="Unassembled WGS sequence"/>
</dbReference>
<evidence type="ECO:0000256" key="3">
    <source>
        <dbReference type="ARBA" id="ARBA00022989"/>
    </source>
</evidence>
<keyword evidence="4 7" id="KW-0472">Membrane</keyword>
<evidence type="ECO:0000256" key="2">
    <source>
        <dbReference type="ARBA" id="ARBA00022692"/>
    </source>
</evidence>
<dbReference type="EMBL" id="BCMY01000005">
    <property type="protein sequence ID" value="GAQ40216.1"/>
    <property type="molecule type" value="Genomic_DNA"/>
</dbReference>
<dbReference type="VEuPathDB" id="FungiDB:ATCC64974_27030"/>
<protein>
    <recommendedName>
        <fullName evidence="8">Rhodopsin domain-containing protein</fullName>
    </recommendedName>
</protein>
<feature type="transmembrane region" description="Helical" evidence="7">
    <location>
        <begin position="100"/>
        <end position="127"/>
    </location>
</feature>
<keyword evidence="2 7" id="KW-0812">Transmembrane</keyword>
<comment type="caution">
    <text evidence="9">The sequence shown here is derived from an EMBL/GenBank/DDBJ whole genome shotgun (WGS) entry which is preliminary data.</text>
</comment>
<dbReference type="AlphaFoldDB" id="A0A100IFB8"/>
<dbReference type="OMA" id="PSIWIIV"/>
<feature type="transmembrane region" description="Helical" evidence="7">
    <location>
        <begin position="184"/>
        <end position="208"/>
    </location>
</feature>
<keyword evidence="3 7" id="KW-1133">Transmembrane helix</keyword>
<dbReference type="VEuPathDB" id="FungiDB:M747DRAFT_339713"/>
<dbReference type="OrthoDB" id="5342292at2759"/>
<evidence type="ECO:0000313" key="10">
    <source>
        <dbReference type="Proteomes" id="UP000068243"/>
    </source>
</evidence>
<dbReference type="GO" id="GO:0016020">
    <property type="term" value="C:membrane"/>
    <property type="evidence" value="ECO:0007669"/>
    <property type="project" value="UniProtKB-SubCell"/>
</dbReference>
<comment type="similarity">
    <text evidence="5">Belongs to the SAT4 family.</text>
</comment>
<comment type="subcellular location">
    <subcellularLocation>
        <location evidence="1">Membrane</location>
        <topology evidence="1">Multi-pass membrane protein</topology>
    </subcellularLocation>
</comment>
<feature type="transmembrane region" description="Helical" evidence="7">
    <location>
        <begin position="220"/>
        <end position="240"/>
    </location>
</feature>
<feature type="domain" description="Rhodopsin" evidence="8">
    <location>
        <begin position="43"/>
        <end position="301"/>
    </location>
</feature>
<feature type="transmembrane region" description="Helical" evidence="7">
    <location>
        <begin position="59"/>
        <end position="80"/>
    </location>
</feature>
<dbReference type="PANTHER" id="PTHR33048:SF124">
    <property type="entry name" value="INTEGRAL MEMBRANE PROTEIN"/>
    <property type="match status" value="1"/>
</dbReference>
<name>A0A100IFB8_ASPNG</name>
<evidence type="ECO:0000256" key="5">
    <source>
        <dbReference type="ARBA" id="ARBA00038359"/>
    </source>
</evidence>
<sequence length="382" mass="42666">MDLLGRAAGDDALRGTLSHPWLRTTNQILAGIWISLCIVLLVMRMYTKIHIMRKFWWDDVCLILAWIFSIGTQSVILYGYTYGGYGVHIEYLSPAVLEIYVKTLLAAAIIYVPALAAAKFALLMLYYRLLHMIRIWRNIIFLVTFIIAGYTIALTLGLIFPCQPIAKNWDLTITTGHCVDRVGFYLATAITNTVSDIILILIPIPVIIKLKLLLIQKLGVGCMFGIGCLTIITSIIRLVTLMPLVTSDDQSYEIALAVIFMCVRTTLYQYRMDLIDTIYSIIEANFIIICPCLPYLTQFLRFHAPCWIGDSGSNSSQSRPSASSNSNSTPSSNRRKPGLSVLQDDIEQALSPPMEAHCACMVGARQGSSTSYESRELIGERK</sequence>
<gene>
    <name evidence="9" type="ORF">ABL_03496</name>
</gene>
<feature type="compositionally biased region" description="Low complexity" evidence="6">
    <location>
        <begin position="313"/>
        <end position="332"/>
    </location>
</feature>
<accession>A0A100IFB8</accession>
<proteinExistence type="inferred from homology"/>
<dbReference type="PANTHER" id="PTHR33048">
    <property type="entry name" value="PTH11-LIKE INTEGRAL MEMBRANE PROTEIN (AFU_ORTHOLOGUE AFUA_5G11245)"/>
    <property type="match status" value="1"/>
</dbReference>
<evidence type="ECO:0000256" key="4">
    <source>
        <dbReference type="ARBA" id="ARBA00023136"/>
    </source>
</evidence>
<dbReference type="InterPro" id="IPR052337">
    <property type="entry name" value="SAT4-like"/>
</dbReference>
<feature type="transmembrane region" description="Helical" evidence="7">
    <location>
        <begin position="28"/>
        <end position="47"/>
    </location>
</feature>
<organism evidence="9 10">
    <name type="scientific">Aspergillus niger</name>
    <dbReference type="NCBI Taxonomy" id="5061"/>
    <lineage>
        <taxon>Eukaryota</taxon>
        <taxon>Fungi</taxon>
        <taxon>Dikarya</taxon>
        <taxon>Ascomycota</taxon>
        <taxon>Pezizomycotina</taxon>
        <taxon>Eurotiomycetes</taxon>
        <taxon>Eurotiomycetidae</taxon>
        <taxon>Eurotiales</taxon>
        <taxon>Aspergillaceae</taxon>
        <taxon>Aspergillus</taxon>
        <taxon>Aspergillus subgen. Circumdati</taxon>
    </lineage>
</organism>
<feature type="transmembrane region" description="Helical" evidence="7">
    <location>
        <begin position="139"/>
        <end position="160"/>
    </location>
</feature>
<feature type="region of interest" description="Disordered" evidence="6">
    <location>
        <begin position="313"/>
        <end position="338"/>
    </location>
</feature>
<evidence type="ECO:0000259" key="8">
    <source>
        <dbReference type="Pfam" id="PF20684"/>
    </source>
</evidence>
<reference evidence="10" key="1">
    <citation type="journal article" date="2016" name="Genome Announc.">
        <title>Draft genome sequence of Aspergillus niger strain An76.</title>
        <authorList>
            <person name="Gong W."/>
            <person name="Cheng Z."/>
            <person name="Zhang H."/>
            <person name="Liu L."/>
            <person name="Gao P."/>
            <person name="Wang L."/>
        </authorList>
    </citation>
    <scope>NUCLEOTIDE SEQUENCE [LARGE SCALE GENOMIC DNA]</scope>
    <source>
        <strain evidence="10">An76</strain>
    </source>
</reference>